<dbReference type="Gene3D" id="3.30.565.10">
    <property type="entry name" value="Histidine kinase-like ATPase, C-terminal domain"/>
    <property type="match status" value="1"/>
</dbReference>
<dbReference type="Pfam" id="PF02518">
    <property type="entry name" value="HATPase_c"/>
    <property type="match status" value="1"/>
</dbReference>
<reference evidence="8 9" key="1">
    <citation type="submission" date="2016-12" db="EMBL/GenBank/DDBJ databases">
        <title>Trade-off between light-utilization and light-protection in marine flavobacteria.</title>
        <authorList>
            <person name="Kumagai Y."/>
            <person name="Yoshizawa S."/>
            <person name="Kogure K."/>
            <person name="Iwasaki W."/>
        </authorList>
    </citation>
    <scope>NUCLEOTIDE SEQUENCE [LARGE SCALE GENOMIC DNA]</scope>
    <source>
        <strain evidence="8 9">KCTC 22729</strain>
    </source>
</reference>
<dbReference type="PRINTS" id="PR00344">
    <property type="entry name" value="BCTRLSENSOR"/>
</dbReference>
<dbReference type="EMBL" id="MSCL01000001">
    <property type="protein sequence ID" value="PQJ74897.1"/>
    <property type="molecule type" value="Genomic_DNA"/>
</dbReference>
<sequence length="395" mass="45350">MKIYDIQRHKVLVELSLLDTQSEKMFDDITKLASKICETPVALFTVLDIHKQLFKSRFGLSISETPIEQAFCKIAIEKPDEILSVKDARIDSRFSNNPLVYDDPKIVSYHGVPLKSTSGIPLGTLCVIDYKEKILSDEQKEMLIILSKHVEYLIELRSKTKLINEYQQKIEKAAKEMEDFVNIAVHDLKAPVRSIDSFMKLLDKKHQANWDDKDQKYIEFILQSTVKMTNLITDLLEYAKSTKSDENFETFDVKELVIELFKNLIFNLNEKPTLICGDMPKIYSSKIAFTVLFTNFLSNAIKYKKDEEPLIIEINCLQDDEFLIFSIKDNGIGIESKFFDYIFKPFKRLHPNSKYEGSGLGLAICKKIADNLNAEITLASDLDKGSTFILKVPNI</sequence>
<accession>A0A2S7WBD2</accession>
<evidence type="ECO:0000256" key="1">
    <source>
        <dbReference type="ARBA" id="ARBA00000085"/>
    </source>
</evidence>
<dbReference type="AlphaFoldDB" id="A0A2S7WBD2"/>
<dbReference type="Gene3D" id="1.10.287.130">
    <property type="match status" value="1"/>
</dbReference>
<dbReference type="SUPFAM" id="SSF47384">
    <property type="entry name" value="Homodimeric domain of signal transducing histidine kinase"/>
    <property type="match status" value="1"/>
</dbReference>
<keyword evidence="3" id="KW-0597">Phosphoprotein</keyword>
<feature type="domain" description="Histidine kinase" evidence="7">
    <location>
        <begin position="183"/>
        <end position="395"/>
    </location>
</feature>
<dbReference type="PROSITE" id="PS50109">
    <property type="entry name" value="HIS_KIN"/>
    <property type="match status" value="1"/>
</dbReference>
<dbReference type="Gene3D" id="3.30.450.40">
    <property type="match status" value="1"/>
</dbReference>
<feature type="coiled-coil region" evidence="6">
    <location>
        <begin position="156"/>
        <end position="183"/>
    </location>
</feature>
<dbReference type="SUPFAM" id="SSF55781">
    <property type="entry name" value="GAF domain-like"/>
    <property type="match status" value="1"/>
</dbReference>
<dbReference type="InterPro" id="IPR052162">
    <property type="entry name" value="Sensor_kinase/Photoreceptor"/>
</dbReference>
<evidence type="ECO:0000256" key="5">
    <source>
        <dbReference type="ARBA" id="ARBA00022777"/>
    </source>
</evidence>
<dbReference type="Pfam" id="PF00512">
    <property type="entry name" value="HisKA"/>
    <property type="match status" value="1"/>
</dbReference>
<evidence type="ECO:0000256" key="6">
    <source>
        <dbReference type="SAM" id="Coils"/>
    </source>
</evidence>
<dbReference type="Proteomes" id="UP000237608">
    <property type="component" value="Unassembled WGS sequence"/>
</dbReference>
<keyword evidence="9" id="KW-1185">Reference proteome</keyword>
<evidence type="ECO:0000256" key="2">
    <source>
        <dbReference type="ARBA" id="ARBA00012438"/>
    </source>
</evidence>
<keyword evidence="5" id="KW-0418">Kinase</keyword>
<dbReference type="PANTHER" id="PTHR43304:SF1">
    <property type="entry name" value="PAC DOMAIN-CONTAINING PROTEIN"/>
    <property type="match status" value="1"/>
</dbReference>
<dbReference type="InterPro" id="IPR005467">
    <property type="entry name" value="His_kinase_dom"/>
</dbReference>
<dbReference type="InterPro" id="IPR003661">
    <property type="entry name" value="HisK_dim/P_dom"/>
</dbReference>
<dbReference type="InterPro" id="IPR029016">
    <property type="entry name" value="GAF-like_dom_sf"/>
</dbReference>
<dbReference type="SMART" id="SM00388">
    <property type="entry name" value="HisKA"/>
    <property type="match status" value="1"/>
</dbReference>
<name>A0A2S7WBD2_9FLAO</name>
<dbReference type="InterPro" id="IPR004358">
    <property type="entry name" value="Sig_transdc_His_kin-like_C"/>
</dbReference>
<evidence type="ECO:0000313" key="8">
    <source>
        <dbReference type="EMBL" id="PQJ74897.1"/>
    </source>
</evidence>
<evidence type="ECO:0000313" key="9">
    <source>
        <dbReference type="Proteomes" id="UP000237608"/>
    </source>
</evidence>
<dbReference type="RefSeq" id="WP_105046041.1">
    <property type="nucleotide sequence ID" value="NZ_CP150662.1"/>
</dbReference>
<comment type="catalytic activity">
    <reaction evidence="1">
        <text>ATP + protein L-histidine = ADP + protein N-phospho-L-histidine.</text>
        <dbReference type="EC" id="2.7.13.3"/>
    </reaction>
</comment>
<dbReference type="CDD" id="cd00082">
    <property type="entry name" value="HisKA"/>
    <property type="match status" value="1"/>
</dbReference>
<comment type="caution">
    <text evidence="8">The sequence shown here is derived from an EMBL/GenBank/DDBJ whole genome shotgun (WGS) entry which is preliminary data.</text>
</comment>
<dbReference type="InterPro" id="IPR003594">
    <property type="entry name" value="HATPase_dom"/>
</dbReference>
<evidence type="ECO:0000256" key="4">
    <source>
        <dbReference type="ARBA" id="ARBA00022679"/>
    </source>
</evidence>
<keyword evidence="4" id="KW-0808">Transferase</keyword>
<proteinExistence type="predicted"/>
<dbReference type="SMART" id="SM00387">
    <property type="entry name" value="HATPase_c"/>
    <property type="match status" value="1"/>
</dbReference>
<dbReference type="OrthoDB" id="9811889at2"/>
<dbReference type="InterPro" id="IPR036097">
    <property type="entry name" value="HisK_dim/P_sf"/>
</dbReference>
<dbReference type="SUPFAM" id="SSF55874">
    <property type="entry name" value="ATPase domain of HSP90 chaperone/DNA topoisomerase II/histidine kinase"/>
    <property type="match status" value="1"/>
</dbReference>
<keyword evidence="6" id="KW-0175">Coiled coil</keyword>
<evidence type="ECO:0000256" key="3">
    <source>
        <dbReference type="ARBA" id="ARBA00022553"/>
    </source>
</evidence>
<dbReference type="PANTHER" id="PTHR43304">
    <property type="entry name" value="PHYTOCHROME-LIKE PROTEIN CPH1"/>
    <property type="match status" value="1"/>
</dbReference>
<dbReference type="EC" id="2.7.13.3" evidence="2"/>
<evidence type="ECO:0000259" key="7">
    <source>
        <dbReference type="PROSITE" id="PS50109"/>
    </source>
</evidence>
<protein>
    <recommendedName>
        <fullName evidence="2">histidine kinase</fullName>
        <ecNumber evidence="2">2.7.13.3</ecNumber>
    </recommendedName>
</protein>
<dbReference type="InterPro" id="IPR036890">
    <property type="entry name" value="HATPase_C_sf"/>
</dbReference>
<organism evidence="8 9">
    <name type="scientific">Polaribacter gangjinensis</name>
    <dbReference type="NCBI Taxonomy" id="574710"/>
    <lineage>
        <taxon>Bacteria</taxon>
        <taxon>Pseudomonadati</taxon>
        <taxon>Bacteroidota</taxon>
        <taxon>Flavobacteriia</taxon>
        <taxon>Flavobacteriales</taxon>
        <taxon>Flavobacteriaceae</taxon>
    </lineage>
</organism>
<gene>
    <name evidence="8" type="ORF">BTO13_06395</name>
</gene>
<dbReference type="GO" id="GO:0000155">
    <property type="term" value="F:phosphorelay sensor kinase activity"/>
    <property type="evidence" value="ECO:0007669"/>
    <property type="project" value="InterPro"/>
</dbReference>